<evidence type="ECO:0000313" key="2">
    <source>
        <dbReference type="EMBL" id="KAH8701037.1"/>
    </source>
</evidence>
<dbReference type="InterPro" id="IPR036388">
    <property type="entry name" value="WH-like_DNA-bd_sf"/>
</dbReference>
<protein>
    <recommendedName>
        <fullName evidence="4">O-methyltransferase domain-containing protein</fullName>
    </recommendedName>
</protein>
<keyword evidence="3" id="KW-1185">Reference proteome</keyword>
<feature type="region of interest" description="Disordered" evidence="1">
    <location>
        <begin position="182"/>
        <end position="208"/>
    </location>
</feature>
<evidence type="ECO:0008006" key="4">
    <source>
        <dbReference type="Google" id="ProtNLM"/>
    </source>
</evidence>
<dbReference type="InterPro" id="IPR036390">
    <property type="entry name" value="WH_DNA-bd_sf"/>
</dbReference>
<dbReference type="SUPFAM" id="SSF46785">
    <property type="entry name" value="Winged helix' DNA-binding domain"/>
    <property type="match status" value="1"/>
</dbReference>
<dbReference type="EMBL" id="JAJTJA010000004">
    <property type="protein sequence ID" value="KAH8701037.1"/>
    <property type="molecule type" value="Genomic_DNA"/>
</dbReference>
<organism evidence="2 3">
    <name type="scientific">Talaromyces proteolyticus</name>
    <dbReference type="NCBI Taxonomy" id="1131652"/>
    <lineage>
        <taxon>Eukaryota</taxon>
        <taxon>Fungi</taxon>
        <taxon>Dikarya</taxon>
        <taxon>Ascomycota</taxon>
        <taxon>Pezizomycotina</taxon>
        <taxon>Eurotiomycetes</taxon>
        <taxon>Eurotiomycetidae</taxon>
        <taxon>Eurotiales</taxon>
        <taxon>Trichocomaceae</taxon>
        <taxon>Talaromyces</taxon>
        <taxon>Talaromyces sect. Bacilispori</taxon>
    </lineage>
</organism>
<dbReference type="AlphaFoldDB" id="A0AAD4KUC0"/>
<comment type="caution">
    <text evidence="2">The sequence shown here is derived from an EMBL/GenBank/DDBJ whole genome shotgun (WGS) entry which is preliminary data.</text>
</comment>
<dbReference type="GeneID" id="70244184"/>
<evidence type="ECO:0000313" key="3">
    <source>
        <dbReference type="Proteomes" id="UP001201262"/>
    </source>
</evidence>
<dbReference type="PANTHER" id="PTHR43712:SF15">
    <property type="entry name" value="MONODICTYPHENONE CLUSTER TRANSCRIPTIONAL COACTIVATOR MDPA"/>
    <property type="match status" value="1"/>
</dbReference>
<evidence type="ECO:0000256" key="1">
    <source>
        <dbReference type="SAM" id="MobiDB-lite"/>
    </source>
</evidence>
<proteinExistence type="predicted"/>
<dbReference type="RefSeq" id="XP_046074743.1">
    <property type="nucleotide sequence ID" value="XM_046213897.1"/>
</dbReference>
<reference evidence="2" key="1">
    <citation type="submission" date="2021-12" db="EMBL/GenBank/DDBJ databases">
        <title>Convergent genome expansion in fungi linked to evolution of root-endophyte symbiosis.</title>
        <authorList>
            <consortium name="DOE Joint Genome Institute"/>
            <person name="Ke Y.-H."/>
            <person name="Bonito G."/>
            <person name="Liao H.-L."/>
            <person name="Looney B."/>
            <person name="Rojas-Flechas A."/>
            <person name="Nash J."/>
            <person name="Hameed K."/>
            <person name="Schadt C."/>
            <person name="Martin F."/>
            <person name="Crous P.W."/>
            <person name="Miettinen O."/>
            <person name="Magnuson J.K."/>
            <person name="Labbe J."/>
            <person name="Jacobson D."/>
            <person name="Doktycz M.J."/>
            <person name="Veneault-Fourrey C."/>
            <person name="Kuo A."/>
            <person name="Mondo S."/>
            <person name="Calhoun S."/>
            <person name="Riley R."/>
            <person name="Ohm R."/>
            <person name="LaButti K."/>
            <person name="Andreopoulos B."/>
            <person name="Pangilinan J."/>
            <person name="Nolan M."/>
            <person name="Tritt A."/>
            <person name="Clum A."/>
            <person name="Lipzen A."/>
            <person name="Daum C."/>
            <person name="Barry K."/>
            <person name="Grigoriev I.V."/>
            <person name="Vilgalys R."/>
        </authorList>
    </citation>
    <scope>NUCLEOTIDE SEQUENCE</scope>
    <source>
        <strain evidence="2">PMI_201</strain>
    </source>
</reference>
<dbReference type="PANTHER" id="PTHR43712">
    <property type="entry name" value="PUTATIVE (AFU_ORTHOLOGUE AFUA_4G14580)-RELATED"/>
    <property type="match status" value="1"/>
</dbReference>
<gene>
    <name evidence="2" type="ORF">BGW36DRAFT_357667</name>
</gene>
<dbReference type="InterPro" id="IPR029063">
    <property type="entry name" value="SAM-dependent_MTases_sf"/>
</dbReference>
<dbReference type="Proteomes" id="UP001201262">
    <property type="component" value="Unassembled WGS sequence"/>
</dbReference>
<sequence>MDQLAKLEALAGELLIATKSLLEHCHSIDAPLYGTSGRPAQLIPPGARAEAHRARESTIASLTKLRVMLAGPTDFLQDMASQSQLLACMQWLGEFQVPACIPLNGSILMKEVSDLIGVPEDKLCRVIRMAATGGFLQEPQPGHVAHSALSASFVANPSYQDAAIFLAGTAVPAALEMAHITQKNRKSSGQTPNSVISNRSAFSTPNRNELPRLRRQWHAYLRHGTGLVCDTATDILTCLEPLQNALVVEVGARSTERVAALVDQYPTLHFTVQLNPAFQRRNGARHSRIDVQHRALGSPQPIQGAAVYILNFPFPEPGGPSTPVVAQIRAELEAHFNVLRLTHAATLVLTMPLQSERGEVGPDTAVLSQIRDLSLLQLAGERELEISEVISVLNGVGDNDGRLVLVNKVTSALNQGVVALEFKYQAYTIVSY</sequence>
<feature type="compositionally biased region" description="Polar residues" evidence="1">
    <location>
        <begin position="187"/>
        <end position="207"/>
    </location>
</feature>
<dbReference type="Gene3D" id="3.40.50.150">
    <property type="entry name" value="Vaccinia Virus protein VP39"/>
    <property type="match status" value="1"/>
</dbReference>
<name>A0AAD4KUC0_9EURO</name>
<dbReference type="Gene3D" id="1.10.10.10">
    <property type="entry name" value="Winged helix-like DNA-binding domain superfamily/Winged helix DNA-binding domain"/>
    <property type="match status" value="1"/>
</dbReference>
<accession>A0AAD4KUC0</accession>